<dbReference type="PANTHER" id="PTHR42893:SF46">
    <property type="entry name" value="PROTEIN DETOXIFICATION 44, CHLOROPLASTIC"/>
    <property type="match status" value="1"/>
</dbReference>
<comment type="subcellular location">
    <subcellularLocation>
        <location evidence="1">Membrane</location>
        <topology evidence="1">Multi-pass membrane protein</topology>
    </subcellularLocation>
</comment>
<accession>A0AA41YXX3</accession>
<organism evidence="7 8">
    <name type="scientific">Lichenifustis flavocetrariae</name>
    <dbReference type="NCBI Taxonomy" id="2949735"/>
    <lineage>
        <taxon>Bacteria</taxon>
        <taxon>Pseudomonadati</taxon>
        <taxon>Pseudomonadota</taxon>
        <taxon>Alphaproteobacteria</taxon>
        <taxon>Hyphomicrobiales</taxon>
        <taxon>Lichenihabitantaceae</taxon>
        <taxon>Lichenifustis</taxon>
    </lineage>
</organism>
<dbReference type="CDD" id="cd13136">
    <property type="entry name" value="MATE_DinF_like"/>
    <property type="match status" value="1"/>
</dbReference>
<keyword evidence="5 6" id="KW-0472">Membrane</keyword>
<feature type="transmembrane region" description="Helical" evidence="6">
    <location>
        <begin position="223"/>
        <end position="241"/>
    </location>
</feature>
<feature type="transmembrane region" description="Helical" evidence="6">
    <location>
        <begin position="295"/>
        <end position="315"/>
    </location>
</feature>
<reference evidence="7" key="1">
    <citation type="submission" date="2022-05" db="EMBL/GenBank/DDBJ databases">
        <authorList>
            <person name="Pankratov T."/>
        </authorList>
    </citation>
    <scope>NUCLEOTIDE SEQUENCE</scope>
    <source>
        <strain evidence="7">BP6-180914</strain>
    </source>
</reference>
<sequence length="434" mass="45205">MTLSQVTTPLLGFVGATVIGRLGDPALLGAVALGAVVFDVLFWTFGSLRMATAGLTAQAVGRGDMLEIDLVLARALLVGSVAGVLLLALQKPIGAAAFTLTGASPAVTNALTTYFRIRMFAAPFTFANYALLGSTLGRGRTDLGLVLQISINALNLILTLVFVLGAGWGIAGAALAPVAAEIGGVALGVTVMRHVGSHPFSVRWAALTQRDALLRMLAVNRDVMIRTIALMLAFAVFASMGARAGDATLAANAVLQNMFAIGGYFLDGFATAAETLCGQAFGARNEVDFRAAVRLSLLWCLGFGAATALVFLATGRIFVGTITTSQVVRDTAMAYLPYAALTPLVGAAAFAFDGIYIGATWTAAMRNLMLVALSLYLGMLFCLGSTGNAGLWMAFLVFLATRGSGQAILYPGLVSRTFGPCRDVQKIDRDRIAV</sequence>
<keyword evidence="8" id="KW-1185">Reference proteome</keyword>
<evidence type="ECO:0000256" key="2">
    <source>
        <dbReference type="ARBA" id="ARBA00010199"/>
    </source>
</evidence>
<evidence type="ECO:0000256" key="1">
    <source>
        <dbReference type="ARBA" id="ARBA00004141"/>
    </source>
</evidence>
<feature type="transmembrane region" description="Helical" evidence="6">
    <location>
        <begin position="335"/>
        <end position="356"/>
    </location>
</feature>
<keyword evidence="3 6" id="KW-0812">Transmembrane</keyword>
<feature type="transmembrane region" description="Helical" evidence="6">
    <location>
        <begin position="143"/>
        <end position="164"/>
    </location>
</feature>
<evidence type="ECO:0000256" key="6">
    <source>
        <dbReference type="SAM" id="Phobius"/>
    </source>
</evidence>
<dbReference type="EMBL" id="JAMOIM010000008">
    <property type="protein sequence ID" value="MCW6509058.1"/>
    <property type="molecule type" value="Genomic_DNA"/>
</dbReference>
<dbReference type="RefSeq" id="WP_282585588.1">
    <property type="nucleotide sequence ID" value="NZ_JAMOIM010000008.1"/>
</dbReference>
<feature type="transmembrane region" description="Helical" evidence="6">
    <location>
        <begin position="113"/>
        <end position="131"/>
    </location>
</feature>
<evidence type="ECO:0000313" key="8">
    <source>
        <dbReference type="Proteomes" id="UP001165667"/>
    </source>
</evidence>
<name>A0AA41YXX3_9HYPH</name>
<dbReference type="NCBIfam" id="TIGR00797">
    <property type="entry name" value="matE"/>
    <property type="match status" value="1"/>
</dbReference>
<comment type="caution">
    <text evidence="7">The sequence shown here is derived from an EMBL/GenBank/DDBJ whole genome shotgun (WGS) entry which is preliminary data.</text>
</comment>
<feature type="transmembrane region" description="Helical" evidence="6">
    <location>
        <begin position="26"/>
        <end position="45"/>
    </location>
</feature>
<dbReference type="Proteomes" id="UP001165667">
    <property type="component" value="Unassembled WGS sequence"/>
</dbReference>
<dbReference type="GO" id="GO:0015297">
    <property type="term" value="F:antiporter activity"/>
    <property type="evidence" value="ECO:0007669"/>
    <property type="project" value="InterPro"/>
</dbReference>
<evidence type="ECO:0000256" key="3">
    <source>
        <dbReference type="ARBA" id="ARBA00022692"/>
    </source>
</evidence>
<dbReference type="PANTHER" id="PTHR42893">
    <property type="entry name" value="PROTEIN DETOXIFICATION 44, CHLOROPLASTIC-RELATED"/>
    <property type="match status" value="1"/>
</dbReference>
<dbReference type="InterPro" id="IPR002528">
    <property type="entry name" value="MATE_fam"/>
</dbReference>
<comment type="similarity">
    <text evidence="2">Belongs to the multi antimicrobial extrusion (MATE) (TC 2.A.66.1) family.</text>
</comment>
<feature type="transmembrane region" description="Helical" evidence="6">
    <location>
        <begin position="170"/>
        <end position="191"/>
    </location>
</feature>
<feature type="transmembrane region" description="Helical" evidence="6">
    <location>
        <begin position="261"/>
        <end position="283"/>
    </location>
</feature>
<dbReference type="Pfam" id="PF01554">
    <property type="entry name" value="MatE"/>
    <property type="match status" value="2"/>
</dbReference>
<dbReference type="GO" id="GO:0005886">
    <property type="term" value="C:plasma membrane"/>
    <property type="evidence" value="ECO:0007669"/>
    <property type="project" value="TreeGrafter"/>
</dbReference>
<feature type="transmembrane region" description="Helical" evidence="6">
    <location>
        <begin position="368"/>
        <end position="386"/>
    </location>
</feature>
<proteinExistence type="inferred from homology"/>
<dbReference type="InterPro" id="IPR044644">
    <property type="entry name" value="DinF-like"/>
</dbReference>
<gene>
    <name evidence="7" type="ORF">M8523_13600</name>
</gene>
<dbReference type="GO" id="GO:0042910">
    <property type="term" value="F:xenobiotic transmembrane transporter activity"/>
    <property type="evidence" value="ECO:0007669"/>
    <property type="project" value="InterPro"/>
</dbReference>
<dbReference type="AlphaFoldDB" id="A0AA41YXX3"/>
<evidence type="ECO:0000256" key="5">
    <source>
        <dbReference type="ARBA" id="ARBA00023136"/>
    </source>
</evidence>
<feature type="transmembrane region" description="Helical" evidence="6">
    <location>
        <begin position="71"/>
        <end position="93"/>
    </location>
</feature>
<keyword evidence="4 6" id="KW-1133">Transmembrane helix</keyword>
<evidence type="ECO:0000256" key="4">
    <source>
        <dbReference type="ARBA" id="ARBA00022989"/>
    </source>
</evidence>
<protein>
    <submittedName>
        <fullName evidence="7">MATE family efflux transporter</fullName>
    </submittedName>
</protein>
<evidence type="ECO:0000313" key="7">
    <source>
        <dbReference type="EMBL" id="MCW6509058.1"/>
    </source>
</evidence>